<evidence type="ECO:0000313" key="7">
    <source>
        <dbReference type="Proteomes" id="UP000598971"/>
    </source>
</evidence>
<keyword evidence="1" id="KW-0547">Nucleotide-binding</keyword>
<evidence type="ECO:0000256" key="2">
    <source>
        <dbReference type="ARBA" id="ARBA00022840"/>
    </source>
</evidence>
<feature type="domain" description="Response regulatory" evidence="5">
    <location>
        <begin position="7"/>
        <end position="121"/>
    </location>
</feature>
<evidence type="ECO:0000256" key="1">
    <source>
        <dbReference type="ARBA" id="ARBA00022741"/>
    </source>
</evidence>
<dbReference type="GO" id="GO:0000160">
    <property type="term" value="P:phosphorelay signal transduction system"/>
    <property type="evidence" value="ECO:0007669"/>
    <property type="project" value="InterPro"/>
</dbReference>
<dbReference type="PROSITE" id="PS50110">
    <property type="entry name" value="RESPONSE_REGULATORY"/>
    <property type="match status" value="1"/>
</dbReference>
<dbReference type="RefSeq" id="WP_171609816.1">
    <property type="nucleotide sequence ID" value="NZ_WHPF01000020.1"/>
</dbReference>
<evidence type="ECO:0000259" key="5">
    <source>
        <dbReference type="PROSITE" id="PS50110"/>
    </source>
</evidence>
<keyword evidence="7" id="KW-1185">Reference proteome</keyword>
<organism evidence="6 7">
    <name type="scientific">Limnovirga soli</name>
    <dbReference type="NCBI Taxonomy" id="2656915"/>
    <lineage>
        <taxon>Bacteria</taxon>
        <taxon>Pseudomonadati</taxon>
        <taxon>Bacteroidota</taxon>
        <taxon>Chitinophagia</taxon>
        <taxon>Chitinophagales</taxon>
        <taxon>Chitinophagaceae</taxon>
        <taxon>Limnovirga</taxon>
    </lineage>
</organism>
<dbReference type="PROSITE" id="PS50045">
    <property type="entry name" value="SIGMA54_INTERACT_4"/>
    <property type="match status" value="1"/>
</dbReference>
<gene>
    <name evidence="6" type="ORF">GD597_20560</name>
</gene>
<keyword evidence="2" id="KW-0067">ATP-binding</keyword>
<accession>A0A8J8FHB0</accession>
<dbReference type="CDD" id="cd00009">
    <property type="entry name" value="AAA"/>
    <property type="match status" value="1"/>
</dbReference>
<dbReference type="Proteomes" id="UP000598971">
    <property type="component" value="Unassembled WGS sequence"/>
</dbReference>
<dbReference type="InterPro" id="IPR027417">
    <property type="entry name" value="P-loop_NTPase"/>
</dbReference>
<dbReference type="PROSITE" id="PS00676">
    <property type="entry name" value="SIGMA54_INTERACT_2"/>
    <property type="match status" value="1"/>
</dbReference>
<dbReference type="PANTHER" id="PTHR32071">
    <property type="entry name" value="TRANSCRIPTIONAL REGULATORY PROTEIN"/>
    <property type="match status" value="1"/>
</dbReference>
<sequence>MKQETISIYIVEDDAVYSAVLGHFLSLNPDFKVKKFFTAKEFLAALPDKPDIVTLDYTLPDSNGDQLLAKVKEVSPATKVIIISGQEDIKIAIDLFKKGANDYIVKDADTQERLWLSINQLRENIALKKEVANLQQEVQSKYNFQNAIIGNSYPLKSVFALMEKAASTNITVSITGETGTGKDLVAKAIHFNSDKRKAPFVPVNVAAIPRELLESELFGHEKGAFTGAISRRIGKFEEANNGTLFLDEIGEMDISMQAKLLRVLQEQEITRVGSNELLKINVRIIVATHRNLMDQVKKGKFREDLFYRLLGLPIHLPPLRERGSDIILIAKHFIDKFCTENNLGKKSLDIAAKKKLMLYSFPGNIRELKSVVELASVMSEGEEINETHIQLNSNMNNEINSVTETLTLKQFTSQLIQHYLDTNEYDVLKVAEILDVGKSTIYRMVNNNELKLQRNTDNK</sequence>
<proteinExistence type="predicted"/>
<evidence type="ECO:0000313" key="6">
    <source>
        <dbReference type="EMBL" id="NNV57868.1"/>
    </source>
</evidence>
<dbReference type="Pfam" id="PF00072">
    <property type="entry name" value="Response_reg"/>
    <property type="match status" value="1"/>
</dbReference>
<dbReference type="PANTHER" id="PTHR32071:SF121">
    <property type="entry name" value="SIGMA L-DEPENDENT TRANSCRIPTIONAL REGULATOR YQIR-RELATED"/>
    <property type="match status" value="1"/>
</dbReference>
<feature type="modified residue" description="4-aspartylphosphate" evidence="3">
    <location>
        <position position="56"/>
    </location>
</feature>
<dbReference type="GO" id="GO:0005524">
    <property type="term" value="F:ATP binding"/>
    <property type="evidence" value="ECO:0007669"/>
    <property type="project" value="UniProtKB-KW"/>
</dbReference>
<dbReference type="SMART" id="SM00382">
    <property type="entry name" value="AAA"/>
    <property type="match status" value="1"/>
</dbReference>
<dbReference type="InterPro" id="IPR003593">
    <property type="entry name" value="AAA+_ATPase"/>
</dbReference>
<dbReference type="SUPFAM" id="SSF52172">
    <property type="entry name" value="CheY-like"/>
    <property type="match status" value="1"/>
</dbReference>
<dbReference type="AlphaFoldDB" id="A0A8J8FHB0"/>
<evidence type="ECO:0000256" key="3">
    <source>
        <dbReference type="PROSITE-ProRule" id="PRU00169"/>
    </source>
</evidence>
<dbReference type="InterPro" id="IPR002078">
    <property type="entry name" value="Sigma_54_int"/>
</dbReference>
<feature type="domain" description="Sigma-54 factor interaction" evidence="4">
    <location>
        <begin position="148"/>
        <end position="377"/>
    </location>
</feature>
<dbReference type="SUPFAM" id="SSF52540">
    <property type="entry name" value="P-loop containing nucleoside triphosphate hydrolases"/>
    <property type="match status" value="1"/>
</dbReference>
<dbReference type="InterPro" id="IPR001789">
    <property type="entry name" value="Sig_transdc_resp-reg_receiver"/>
</dbReference>
<dbReference type="InterPro" id="IPR025943">
    <property type="entry name" value="Sigma_54_int_dom_ATP-bd_2"/>
</dbReference>
<comment type="caution">
    <text evidence="6">The sequence shown here is derived from an EMBL/GenBank/DDBJ whole genome shotgun (WGS) entry which is preliminary data.</text>
</comment>
<protein>
    <submittedName>
        <fullName evidence="6">Response regulator</fullName>
    </submittedName>
</protein>
<dbReference type="InterPro" id="IPR011006">
    <property type="entry name" value="CheY-like_superfamily"/>
</dbReference>
<dbReference type="Pfam" id="PF00158">
    <property type="entry name" value="Sigma54_activat"/>
    <property type="match status" value="1"/>
</dbReference>
<reference evidence="6" key="1">
    <citation type="submission" date="2019-10" db="EMBL/GenBank/DDBJ databases">
        <title>Draft genome sequence of Panacibacter sp. KCS-6.</title>
        <authorList>
            <person name="Yim K.J."/>
        </authorList>
    </citation>
    <scope>NUCLEOTIDE SEQUENCE</scope>
    <source>
        <strain evidence="6">KCS-6</strain>
    </source>
</reference>
<evidence type="ECO:0000259" key="4">
    <source>
        <dbReference type="PROSITE" id="PS50045"/>
    </source>
</evidence>
<dbReference type="CDD" id="cd00156">
    <property type="entry name" value="REC"/>
    <property type="match status" value="1"/>
</dbReference>
<dbReference type="SUPFAM" id="SSF46689">
    <property type="entry name" value="Homeodomain-like"/>
    <property type="match status" value="1"/>
</dbReference>
<dbReference type="GO" id="GO:0006355">
    <property type="term" value="P:regulation of DNA-templated transcription"/>
    <property type="evidence" value="ECO:0007669"/>
    <property type="project" value="InterPro"/>
</dbReference>
<dbReference type="InterPro" id="IPR009057">
    <property type="entry name" value="Homeodomain-like_sf"/>
</dbReference>
<name>A0A8J8FHB0_9BACT</name>
<dbReference type="Gene3D" id="3.40.50.300">
    <property type="entry name" value="P-loop containing nucleotide triphosphate hydrolases"/>
    <property type="match status" value="1"/>
</dbReference>
<dbReference type="EMBL" id="WHPF01000020">
    <property type="protein sequence ID" value="NNV57868.1"/>
    <property type="molecule type" value="Genomic_DNA"/>
</dbReference>
<keyword evidence="3" id="KW-0597">Phosphoprotein</keyword>
<dbReference type="Gene3D" id="3.40.50.2300">
    <property type="match status" value="1"/>
</dbReference>
<dbReference type="FunFam" id="3.40.50.300:FF:000006">
    <property type="entry name" value="DNA-binding transcriptional regulator NtrC"/>
    <property type="match status" value="1"/>
</dbReference>
<dbReference type="Pfam" id="PF25601">
    <property type="entry name" value="AAA_lid_14"/>
    <property type="match status" value="1"/>
</dbReference>
<dbReference type="Gene3D" id="1.10.8.60">
    <property type="match status" value="1"/>
</dbReference>
<dbReference type="SMART" id="SM00448">
    <property type="entry name" value="REC"/>
    <property type="match status" value="1"/>
</dbReference>
<dbReference type="InterPro" id="IPR058031">
    <property type="entry name" value="AAA_lid_NorR"/>
</dbReference>